<dbReference type="EC" id="4.3.1.28" evidence="2"/>
<dbReference type="AlphaFoldDB" id="A0A0M2H476"/>
<dbReference type="InterPro" id="IPR023401">
    <property type="entry name" value="ODC_N"/>
</dbReference>
<dbReference type="Proteomes" id="UP000033956">
    <property type="component" value="Unassembled WGS sequence"/>
</dbReference>
<dbReference type="FunFam" id="3.40.50.720:FF:000311">
    <property type="entry name" value="Ornithine cyclodeaminase"/>
    <property type="match status" value="1"/>
</dbReference>
<evidence type="ECO:0000256" key="1">
    <source>
        <dbReference type="ARBA" id="ARBA00008903"/>
    </source>
</evidence>
<name>A0A0M2H476_9MICO</name>
<dbReference type="PANTHER" id="PTHR13812:SF19">
    <property type="entry name" value="KETIMINE REDUCTASE MU-CRYSTALLIN"/>
    <property type="match status" value="1"/>
</dbReference>
<dbReference type="InterPro" id="IPR003462">
    <property type="entry name" value="ODC_Mu_crystall"/>
</dbReference>
<dbReference type="PIRSF" id="PIRSF001439">
    <property type="entry name" value="CryM"/>
    <property type="match status" value="1"/>
</dbReference>
<dbReference type="Gene3D" id="3.30.1780.10">
    <property type="entry name" value="ornithine cyclodeaminase, domain 1"/>
    <property type="match status" value="1"/>
</dbReference>
<accession>A0A0M2H476</accession>
<keyword evidence="2" id="KW-0456">Lyase</keyword>
<protein>
    <submittedName>
        <fullName evidence="2">L-lysine cyclodeaminase</fullName>
        <ecNumber evidence="2">4.3.1.28</ecNumber>
    </submittedName>
</protein>
<dbReference type="GO" id="GO:0016491">
    <property type="term" value="F:oxidoreductase activity"/>
    <property type="evidence" value="ECO:0007669"/>
    <property type="project" value="UniProtKB-ARBA"/>
</dbReference>
<dbReference type="EMBL" id="JYIZ01000054">
    <property type="protein sequence ID" value="KJL38656.1"/>
    <property type="molecule type" value="Genomic_DNA"/>
</dbReference>
<comment type="similarity">
    <text evidence="1">Belongs to the ornithine cyclodeaminase/mu-crystallin family.</text>
</comment>
<dbReference type="OrthoDB" id="7209364at2"/>
<dbReference type="PANTHER" id="PTHR13812">
    <property type="entry name" value="KETIMINE REDUCTASE MU-CRYSTALLIN"/>
    <property type="match status" value="1"/>
</dbReference>
<dbReference type="SUPFAM" id="SSF51735">
    <property type="entry name" value="NAD(P)-binding Rossmann-fold domains"/>
    <property type="match status" value="1"/>
</dbReference>
<evidence type="ECO:0000313" key="3">
    <source>
        <dbReference type="Proteomes" id="UP000033956"/>
    </source>
</evidence>
<sequence>MTLLLTRSVLEQLVDPAATVAAVRAALCAVEQSAAFQPAPSIVTAAHVPEEFLVMAASGHDDLVAAKLMSDIPANAGRGLPTQRSAILITRLSDGVPVAILDGKVPTRERTAAATAVATDALARADSVELALIGAGGLAAPHVRALCEVRQFRRVTVWSRSSERIEALQLALADVDVEVRAAPTPQGAVQGADVVCTLTPARHPVLEGAWLEPGQHVNAVGAPPRADHREIDSEVVRRSSVFLDDVATAMVKSGDVLIPLGEGMIGADALRTTLGAVLNGTRPGRTHENEITLYNSVGIGVQDLAVSALYIERARARGLGLEVDLAA</sequence>
<dbReference type="GO" id="GO:0005737">
    <property type="term" value="C:cytoplasm"/>
    <property type="evidence" value="ECO:0007669"/>
    <property type="project" value="TreeGrafter"/>
</dbReference>
<comment type="caution">
    <text evidence="2">The sequence shown here is derived from an EMBL/GenBank/DDBJ whole genome shotgun (WGS) entry which is preliminary data.</text>
</comment>
<dbReference type="PATRIC" id="fig|92835.4.peg.2484"/>
<reference evidence="2 3" key="1">
    <citation type="submission" date="2015-02" db="EMBL/GenBank/DDBJ databases">
        <title>Draft genome sequences of ten Microbacterium spp. with emphasis on heavy metal contaminated environments.</title>
        <authorList>
            <person name="Corretto E."/>
        </authorList>
    </citation>
    <scope>NUCLEOTIDE SEQUENCE [LARGE SCALE GENOMIC DNA]</scope>
    <source>
        <strain evidence="2 3">DSM 12510</strain>
    </source>
</reference>
<dbReference type="STRING" id="92835.RS81_02451"/>
<gene>
    <name evidence="2" type="primary">rapL</name>
    <name evidence="2" type="ORF">RS81_02451</name>
</gene>
<proteinExistence type="inferred from homology"/>
<evidence type="ECO:0000313" key="2">
    <source>
        <dbReference type="EMBL" id="KJL38656.1"/>
    </source>
</evidence>
<keyword evidence="3" id="KW-1185">Reference proteome</keyword>
<dbReference type="Pfam" id="PF02423">
    <property type="entry name" value="OCD_Mu_crystall"/>
    <property type="match status" value="1"/>
</dbReference>
<dbReference type="GO" id="GO:0019752">
    <property type="term" value="P:carboxylic acid metabolic process"/>
    <property type="evidence" value="ECO:0007669"/>
    <property type="project" value="UniProtKB-ARBA"/>
</dbReference>
<dbReference type="Gene3D" id="3.40.50.720">
    <property type="entry name" value="NAD(P)-binding Rossmann-like Domain"/>
    <property type="match status" value="1"/>
</dbReference>
<organism evidence="2 3">
    <name type="scientific">Microbacterium terrae</name>
    <dbReference type="NCBI Taxonomy" id="69369"/>
    <lineage>
        <taxon>Bacteria</taxon>
        <taxon>Bacillati</taxon>
        <taxon>Actinomycetota</taxon>
        <taxon>Actinomycetes</taxon>
        <taxon>Micrococcales</taxon>
        <taxon>Microbacteriaceae</taxon>
        <taxon>Microbacterium</taxon>
    </lineage>
</organism>
<dbReference type="RefSeq" id="WP_045276364.1">
    <property type="nucleotide sequence ID" value="NZ_BAAAUP010000002.1"/>
</dbReference>
<dbReference type="InterPro" id="IPR036291">
    <property type="entry name" value="NAD(P)-bd_dom_sf"/>
</dbReference>
<dbReference type="GO" id="GO:0016829">
    <property type="term" value="F:lyase activity"/>
    <property type="evidence" value="ECO:0007669"/>
    <property type="project" value="UniProtKB-KW"/>
</dbReference>